<evidence type="ECO:0000256" key="1">
    <source>
        <dbReference type="ARBA" id="ARBA00012513"/>
    </source>
</evidence>
<dbReference type="PROSITE" id="PS50011">
    <property type="entry name" value="PROTEIN_KINASE_DOM"/>
    <property type="match status" value="1"/>
</dbReference>
<gene>
    <name evidence="9" type="ORF">O0S08_36205</name>
</gene>
<feature type="region of interest" description="Disordered" evidence="6">
    <location>
        <begin position="259"/>
        <end position="358"/>
    </location>
</feature>
<keyword evidence="7" id="KW-1133">Transmembrane helix</keyword>
<proteinExistence type="predicted"/>
<name>A0ABY7GXG7_9BACT</name>
<dbReference type="EMBL" id="CP114040">
    <property type="protein sequence ID" value="WAS91657.1"/>
    <property type="molecule type" value="Genomic_DNA"/>
</dbReference>
<keyword evidence="7" id="KW-0472">Membrane</keyword>
<evidence type="ECO:0000313" key="10">
    <source>
        <dbReference type="Proteomes" id="UP001164459"/>
    </source>
</evidence>
<feature type="domain" description="Protein kinase" evidence="8">
    <location>
        <begin position="17"/>
        <end position="257"/>
    </location>
</feature>
<evidence type="ECO:0000256" key="7">
    <source>
        <dbReference type="SAM" id="Phobius"/>
    </source>
</evidence>
<organism evidence="9 10">
    <name type="scientific">Nannocystis punicea</name>
    <dbReference type="NCBI Taxonomy" id="2995304"/>
    <lineage>
        <taxon>Bacteria</taxon>
        <taxon>Pseudomonadati</taxon>
        <taxon>Myxococcota</taxon>
        <taxon>Polyangia</taxon>
        <taxon>Nannocystales</taxon>
        <taxon>Nannocystaceae</taxon>
        <taxon>Nannocystis</taxon>
    </lineage>
</organism>
<keyword evidence="5" id="KW-0067">ATP-binding</keyword>
<evidence type="ECO:0000256" key="2">
    <source>
        <dbReference type="ARBA" id="ARBA00022679"/>
    </source>
</evidence>
<keyword evidence="2" id="KW-0808">Transferase</keyword>
<feature type="region of interest" description="Disordered" evidence="6">
    <location>
        <begin position="168"/>
        <end position="188"/>
    </location>
</feature>
<evidence type="ECO:0000256" key="3">
    <source>
        <dbReference type="ARBA" id="ARBA00022741"/>
    </source>
</evidence>
<sequence length="602" mass="62904">MSGSFAPRVGDRIANRYRLTALVRGGGPAQVFVAQDGQAREVTLVVLDPARCEPEAWASFAQVVEVATAAAIPGLSLLHGVGEAPPSPPHCLAEADVGRTFERLRAEEGRVPWQRALALGEQVAAILEAVDANIGLAHRALTSARCTVSEQGQVKILDYGIAEFEPMSGRTDESGYRAPEQQTGPGDQRSDVFSLAAILFELITSVRPSARSAMRLRSLISDVPQAVDDLFAQALALDPEERIPDAVALRATMRELLGLGPAPAPEPPAPAPVPAASESPAAARASAVESAPAIAPSAPPTLTIGGSSRELPAEQRKSVRSLAAALAPLEDPRRPLSGPVRSPVAGSSEPSKVGSLPPTARGAAALRLLDKAEVRVDAIVPLPDNAASMSGRIDRTEILPDNNATPAGRADKTEIFVEDKAPAGRADKTEIFVESKSPGRADKTEIFVESKSSGRADKTEIFVESKSPGRADKTEIFVESKSPGRADKTEIFIGNSVPAVRSDRTEIFVGSGALAAPRSERTELLPPAQTLGGSPREPPNLELRPEPARPAPARPVQPAPVAPVPAPAASAPTGRAAPSVKVVLVAVNVGLLLVILLVFALR</sequence>
<feature type="compositionally biased region" description="Low complexity" evidence="6">
    <location>
        <begin position="274"/>
        <end position="296"/>
    </location>
</feature>
<feature type="region of interest" description="Disordered" evidence="6">
    <location>
        <begin position="518"/>
        <end position="573"/>
    </location>
</feature>
<feature type="transmembrane region" description="Helical" evidence="7">
    <location>
        <begin position="582"/>
        <end position="601"/>
    </location>
</feature>
<dbReference type="InterPro" id="IPR050660">
    <property type="entry name" value="NEK_Ser/Thr_kinase"/>
</dbReference>
<dbReference type="GO" id="GO:0016301">
    <property type="term" value="F:kinase activity"/>
    <property type="evidence" value="ECO:0007669"/>
    <property type="project" value="UniProtKB-KW"/>
</dbReference>
<evidence type="ECO:0000259" key="8">
    <source>
        <dbReference type="PROSITE" id="PS50011"/>
    </source>
</evidence>
<dbReference type="Proteomes" id="UP001164459">
    <property type="component" value="Chromosome"/>
</dbReference>
<keyword evidence="4 9" id="KW-0418">Kinase</keyword>
<keyword evidence="7" id="KW-0812">Transmembrane</keyword>
<dbReference type="Gene3D" id="1.10.510.10">
    <property type="entry name" value="Transferase(Phosphotransferase) domain 1"/>
    <property type="match status" value="1"/>
</dbReference>
<dbReference type="InterPro" id="IPR001245">
    <property type="entry name" value="Ser-Thr/Tyr_kinase_cat_dom"/>
</dbReference>
<dbReference type="SMART" id="SM00220">
    <property type="entry name" value="S_TKc"/>
    <property type="match status" value="1"/>
</dbReference>
<feature type="compositionally biased region" description="Pro residues" evidence="6">
    <location>
        <begin position="262"/>
        <end position="273"/>
    </location>
</feature>
<dbReference type="EC" id="2.7.11.1" evidence="1"/>
<keyword evidence="10" id="KW-1185">Reference proteome</keyword>
<evidence type="ECO:0000256" key="5">
    <source>
        <dbReference type="ARBA" id="ARBA00022840"/>
    </source>
</evidence>
<dbReference type="InterPro" id="IPR011009">
    <property type="entry name" value="Kinase-like_dom_sf"/>
</dbReference>
<dbReference type="RefSeq" id="WP_269034019.1">
    <property type="nucleotide sequence ID" value="NZ_CP114040.1"/>
</dbReference>
<accession>A0ABY7GXG7</accession>
<dbReference type="Pfam" id="PF07714">
    <property type="entry name" value="PK_Tyr_Ser-Thr"/>
    <property type="match status" value="1"/>
</dbReference>
<protein>
    <recommendedName>
        <fullName evidence="1">non-specific serine/threonine protein kinase</fullName>
        <ecNumber evidence="1">2.7.11.1</ecNumber>
    </recommendedName>
</protein>
<evidence type="ECO:0000313" key="9">
    <source>
        <dbReference type="EMBL" id="WAS91657.1"/>
    </source>
</evidence>
<dbReference type="PANTHER" id="PTHR43671:SF13">
    <property type="entry name" value="SERINE_THREONINE-PROTEIN KINASE NEK2"/>
    <property type="match status" value="1"/>
</dbReference>
<dbReference type="SUPFAM" id="SSF56112">
    <property type="entry name" value="Protein kinase-like (PK-like)"/>
    <property type="match status" value="1"/>
</dbReference>
<dbReference type="InterPro" id="IPR000719">
    <property type="entry name" value="Prot_kinase_dom"/>
</dbReference>
<dbReference type="PANTHER" id="PTHR43671">
    <property type="entry name" value="SERINE/THREONINE-PROTEIN KINASE NEK"/>
    <property type="match status" value="1"/>
</dbReference>
<keyword evidence="3" id="KW-0547">Nucleotide-binding</keyword>
<evidence type="ECO:0000256" key="4">
    <source>
        <dbReference type="ARBA" id="ARBA00022777"/>
    </source>
</evidence>
<feature type="compositionally biased region" description="Pro residues" evidence="6">
    <location>
        <begin position="548"/>
        <end position="566"/>
    </location>
</feature>
<reference evidence="9" key="1">
    <citation type="submission" date="2022-11" db="EMBL/GenBank/DDBJ databases">
        <title>Minimal conservation of predation-associated metabolite biosynthetic gene clusters underscores biosynthetic potential of Myxococcota including descriptions for ten novel species: Archangium lansinium sp. nov., Myxococcus landrumus sp. nov., Nannocystis bai.</title>
        <authorList>
            <person name="Ahearne A."/>
            <person name="Stevens C."/>
            <person name="Dowd S."/>
        </authorList>
    </citation>
    <scope>NUCLEOTIDE SEQUENCE</scope>
    <source>
        <strain evidence="9">Fl3</strain>
    </source>
</reference>
<evidence type="ECO:0000256" key="6">
    <source>
        <dbReference type="SAM" id="MobiDB-lite"/>
    </source>
</evidence>